<feature type="compositionally biased region" description="Polar residues" evidence="1">
    <location>
        <begin position="68"/>
        <end position="78"/>
    </location>
</feature>
<evidence type="ECO:0000256" key="1">
    <source>
        <dbReference type="SAM" id="MobiDB-lite"/>
    </source>
</evidence>
<reference evidence="2 3" key="1">
    <citation type="submission" date="2021-06" db="EMBL/GenBank/DDBJ databases">
        <title>Caerostris extrusa draft genome.</title>
        <authorList>
            <person name="Kono N."/>
            <person name="Arakawa K."/>
        </authorList>
    </citation>
    <scope>NUCLEOTIDE SEQUENCE [LARGE SCALE GENOMIC DNA]</scope>
</reference>
<evidence type="ECO:0000313" key="3">
    <source>
        <dbReference type="Proteomes" id="UP001054945"/>
    </source>
</evidence>
<accession>A0AAV4TP75</accession>
<name>A0AAV4TP75_CAEEX</name>
<organism evidence="2 3">
    <name type="scientific">Caerostris extrusa</name>
    <name type="common">Bark spider</name>
    <name type="synonym">Caerostris bankana</name>
    <dbReference type="NCBI Taxonomy" id="172846"/>
    <lineage>
        <taxon>Eukaryota</taxon>
        <taxon>Metazoa</taxon>
        <taxon>Ecdysozoa</taxon>
        <taxon>Arthropoda</taxon>
        <taxon>Chelicerata</taxon>
        <taxon>Arachnida</taxon>
        <taxon>Araneae</taxon>
        <taxon>Araneomorphae</taxon>
        <taxon>Entelegynae</taxon>
        <taxon>Araneoidea</taxon>
        <taxon>Araneidae</taxon>
        <taxon>Caerostris</taxon>
    </lineage>
</organism>
<gene>
    <name evidence="2" type="ORF">CEXT_19601</name>
</gene>
<dbReference type="AlphaFoldDB" id="A0AAV4TP75"/>
<keyword evidence="3" id="KW-1185">Reference proteome</keyword>
<sequence>MWQPPTKCNGQASSRESLLLDRDVLPALKFLMKNNGIKKRVSIKTRTMQLLNLLFNSRDQHERKSRLSQKLSAPSTRNVRMFQPSALRSAMDEAYQPGGTSS</sequence>
<dbReference type="Proteomes" id="UP001054945">
    <property type="component" value="Unassembled WGS sequence"/>
</dbReference>
<dbReference type="EMBL" id="BPLR01011524">
    <property type="protein sequence ID" value="GIY47107.1"/>
    <property type="molecule type" value="Genomic_DNA"/>
</dbReference>
<comment type="caution">
    <text evidence="2">The sequence shown here is derived from an EMBL/GenBank/DDBJ whole genome shotgun (WGS) entry which is preliminary data.</text>
</comment>
<feature type="region of interest" description="Disordered" evidence="1">
    <location>
        <begin position="59"/>
        <end position="78"/>
    </location>
</feature>
<proteinExistence type="predicted"/>
<protein>
    <submittedName>
        <fullName evidence="2">Uncharacterized protein</fullName>
    </submittedName>
</protein>
<evidence type="ECO:0000313" key="2">
    <source>
        <dbReference type="EMBL" id="GIY47107.1"/>
    </source>
</evidence>